<evidence type="ECO:0000259" key="1">
    <source>
        <dbReference type="Pfam" id="PF20508"/>
    </source>
</evidence>
<organism evidence="2 3">
    <name type="scientific">Flavobacterium nitrogenifigens</name>
    <dbReference type="NCBI Taxonomy" id="1617283"/>
    <lineage>
        <taxon>Bacteria</taxon>
        <taxon>Pseudomonadati</taxon>
        <taxon>Bacteroidota</taxon>
        <taxon>Flavobacteriia</taxon>
        <taxon>Flavobacteriales</taxon>
        <taxon>Flavobacteriaceae</taxon>
        <taxon>Flavobacterium</taxon>
    </lineage>
</organism>
<accession>A0A521F9K2</accession>
<dbReference type="OrthoDB" id="771064at2"/>
<evidence type="ECO:0000313" key="3">
    <source>
        <dbReference type="Proteomes" id="UP000319267"/>
    </source>
</evidence>
<sequence length="301" mass="35670">MKIIQSLWTKPMLNEDNKTDNGRFSGGWLESKYHLMSWAFSCLQLKKFYKEVELYTDLKGKELLIDILGLPYTKVHLVLNSIDHYHPDLWALGKIKAYSLQQEPFLHIDSDIYIGERFSDSIENANLIVQNSEMGYSFYKPLYEDLIRNNFFFPESLIENKKNETEVNAYNAGIIGGNNISFFERFTSEAFNFVNRNLDKLDRINIGRFNTIYEQHLFYCMSQSENISVECFMSVKDKYKLNHELKGFEYFKNAPNERKYIHLFGEDCKKSIIYCEELSKKMHSMYPDYFEKINEIMLSKI</sequence>
<name>A0A521F9K2_9FLAO</name>
<protein>
    <recommendedName>
        <fullName evidence="1">DUF6734 domain-containing protein</fullName>
    </recommendedName>
</protein>
<dbReference type="Pfam" id="PF20508">
    <property type="entry name" value="DUF6734"/>
    <property type="match status" value="1"/>
</dbReference>
<dbReference type="RefSeq" id="WP_111376228.1">
    <property type="nucleotide sequence ID" value="NZ_CP043612.1"/>
</dbReference>
<dbReference type="Proteomes" id="UP000319267">
    <property type="component" value="Unassembled WGS sequence"/>
</dbReference>
<dbReference type="InterPro" id="IPR046621">
    <property type="entry name" value="DUF6734"/>
</dbReference>
<keyword evidence="3" id="KW-1185">Reference proteome</keyword>
<reference evidence="2 3" key="1">
    <citation type="submission" date="2017-05" db="EMBL/GenBank/DDBJ databases">
        <authorList>
            <person name="Varghese N."/>
            <person name="Submissions S."/>
        </authorList>
    </citation>
    <scope>NUCLEOTIDE SEQUENCE [LARGE SCALE GENOMIC DNA]</scope>
    <source>
        <strain evidence="2 3">DSM 29982</strain>
    </source>
</reference>
<evidence type="ECO:0000313" key="2">
    <source>
        <dbReference type="EMBL" id="SMO92895.1"/>
    </source>
</evidence>
<proteinExistence type="predicted"/>
<dbReference type="AlphaFoldDB" id="A0A521F9K2"/>
<dbReference type="EMBL" id="FXTQ01000008">
    <property type="protein sequence ID" value="SMO92895.1"/>
    <property type="molecule type" value="Genomic_DNA"/>
</dbReference>
<gene>
    <name evidence="2" type="ORF">SAMN06265220_1082</name>
</gene>
<feature type="domain" description="DUF6734" evidence="1">
    <location>
        <begin position="1"/>
        <end position="295"/>
    </location>
</feature>